<protein>
    <submittedName>
        <fullName evidence="2">Uncharacterized protein</fullName>
    </submittedName>
</protein>
<dbReference type="KEGG" id="mav:MAV_1997"/>
<feature type="compositionally biased region" description="Low complexity" evidence="1">
    <location>
        <begin position="64"/>
        <end position="81"/>
    </location>
</feature>
<reference evidence="2 3" key="1">
    <citation type="submission" date="2006-10" db="EMBL/GenBank/DDBJ databases">
        <authorList>
            <person name="Fleischmann R.D."/>
            <person name="Dodson R.J."/>
            <person name="Haft D.H."/>
            <person name="Merkel J.S."/>
            <person name="Nelson W.C."/>
            <person name="Fraser C.M."/>
        </authorList>
    </citation>
    <scope>NUCLEOTIDE SEQUENCE [LARGE SCALE GENOMIC DNA]</scope>
    <source>
        <strain evidence="2 3">104</strain>
    </source>
</reference>
<evidence type="ECO:0000256" key="1">
    <source>
        <dbReference type="SAM" id="MobiDB-lite"/>
    </source>
</evidence>
<feature type="compositionally biased region" description="Basic residues" evidence="1">
    <location>
        <begin position="1"/>
        <end position="10"/>
    </location>
</feature>
<feature type="region of interest" description="Disordered" evidence="1">
    <location>
        <begin position="64"/>
        <end position="120"/>
    </location>
</feature>
<evidence type="ECO:0000313" key="2">
    <source>
        <dbReference type="EMBL" id="ABK68553.1"/>
    </source>
</evidence>
<gene>
    <name evidence="2" type="ordered locus">MAV_1997</name>
</gene>
<name>A0A0H3A0H2_MYCA1</name>
<feature type="region of interest" description="Disordered" evidence="1">
    <location>
        <begin position="1"/>
        <end position="41"/>
    </location>
</feature>
<dbReference type="Proteomes" id="UP000001574">
    <property type="component" value="Chromosome"/>
</dbReference>
<dbReference type="HOGENOM" id="CLU_1990231_0_0_11"/>
<evidence type="ECO:0000313" key="3">
    <source>
        <dbReference type="Proteomes" id="UP000001574"/>
    </source>
</evidence>
<dbReference type="EMBL" id="CP000479">
    <property type="protein sequence ID" value="ABK68553.1"/>
    <property type="molecule type" value="Genomic_DNA"/>
</dbReference>
<accession>A0A0H3A0H2</accession>
<sequence length="120" mass="12167">MSHRLTRHAVPRSANRSTTKEIVMPSPAPPRSGRPRRDRNPLALIAKPLLGAALAAAVATAWPATAGADPDPGGAANPFGGLSCGCSGTRPAGDPAQIDHGLRQGLSDGRPASSPERPPG</sequence>
<proteinExistence type="predicted"/>
<dbReference type="AlphaFoldDB" id="A0A0H3A0H2"/>
<organism evidence="2 3">
    <name type="scientific">Mycobacterium avium (strain 104)</name>
    <dbReference type="NCBI Taxonomy" id="243243"/>
    <lineage>
        <taxon>Bacteria</taxon>
        <taxon>Bacillati</taxon>
        <taxon>Actinomycetota</taxon>
        <taxon>Actinomycetes</taxon>
        <taxon>Mycobacteriales</taxon>
        <taxon>Mycobacteriaceae</taxon>
        <taxon>Mycobacterium</taxon>
        <taxon>Mycobacterium avium complex (MAC)</taxon>
    </lineage>
</organism>